<gene>
    <name evidence="2" type="ORF">CDV31_012866</name>
</gene>
<protein>
    <submittedName>
        <fullName evidence="2">Uncharacterized protein</fullName>
    </submittedName>
</protein>
<sequence>MAKTDTPPGLGATSSKCLQEMPDSSGIQESQAHRQADGSDKCDEKMGNGQTCSQRRRRKRRGGRGRGRRRASAETASPQADSVQEDDEDDQAQPENAPSDDTSSVSGNASSSQTKRAEDQGPSLEGDLSRSPTKPEAATGEQGGHKNESWHQPEGEKDITKFRFP</sequence>
<feature type="compositionally biased region" description="Basic residues" evidence="1">
    <location>
        <begin position="54"/>
        <end position="70"/>
    </location>
</feature>
<evidence type="ECO:0000313" key="2">
    <source>
        <dbReference type="EMBL" id="RSL97800.1"/>
    </source>
</evidence>
<feature type="region of interest" description="Disordered" evidence="1">
    <location>
        <begin position="1"/>
        <end position="165"/>
    </location>
</feature>
<feature type="compositionally biased region" description="Polar residues" evidence="1">
    <location>
        <begin position="99"/>
        <end position="114"/>
    </location>
</feature>
<dbReference type="AlphaFoldDB" id="A0A428T700"/>
<name>A0A428T700_9HYPO</name>
<evidence type="ECO:0000256" key="1">
    <source>
        <dbReference type="SAM" id="MobiDB-lite"/>
    </source>
</evidence>
<feature type="compositionally biased region" description="Acidic residues" evidence="1">
    <location>
        <begin position="83"/>
        <end position="92"/>
    </location>
</feature>
<feature type="compositionally biased region" description="Basic and acidic residues" evidence="1">
    <location>
        <begin position="143"/>
        <end position="165"/>
    </location>
</feature>
<organism evidence="2 3">
    <name type="scientific">Fusarium ambrosium</name>
    <dbReference type="NCBI Taxonomy" id="131363"/>
    <lineage>
        <taxon>Eukaryota</taxon>
        <taxon>Fungi</taxon>
        <taxon>Dikarya</taxon>
        <taxon>Ascomycota</taxon>
        <taxon>Pezizomycotina</taxon>
        <taxon>Sordariomycetes</taxon>
        <taxon>Hypocreomycetidae</taxon>
        <taxon>Hypocreales</taxon>
        <taxon>Nectriaceae</taxon>
        <taxon>Fusarium</taxon>
        <taxon>Fusarium solani species complex</taxon>
    </lineage>
</organism>
<keyword evidence="3" id="KW-1185">Reference proteome</keyword>
<evidence type="ECO:0000313" key="3">
    <source>
        <dbReference type="Proteomes" id="UP000288429"/>
    </source>
</evidence>
<reference evidence="2 3" key="1">
    <citation type="submission" date="2017-06" db="EMBL/GenBank/DDBJ databases">
        <title>Cmopartive genomic analysis of Ambrosia Fusariam Clade fungi.</title>
        <authorList>
            <person name="Stajich J.E."/>
            <person name="Carrillo J."/>
            <person name="Kijimoto T."/>
            <person name="Eskalen A."/>
            <person name="O'Donnell K."/>
            <person name="Kasson M."/>
        </authorList>
    </citation>
    <scope>NUCLEOTIDE SEQUENCE [LARGE SCALE GENOMIC DNA]</scope>
    <source>
        <strain evidence="2 3">NRRL 20438</strain>
    </source>
</reference>
<accession>A0A428T700</accession>
<proteinExistence type="predicted"/>
<feature type="non-terminal residue" evidence="2">
    <location>
        <position position="165"/>
    </location>
</feature>
<dbReference type="Proteomes" id="UP000288429">
    <property type="component" value="Unassembled WGS sequence"/>
</dbReference>
<dbReference type="EMBL" id="NIZV01000248">
    <property type="protein sequence ID" value="RSL97800.1"/>
    <property type="molecule type" value="Genomic_DNA"/>
</dbReference>
<feature type="compositionally biased region" description="Basic and acidic residues" evidence="1">
    <location>
        <begin position="31"/>
        <end position="46"/>
    </location>
</feature>
<comment type="caution">
    <text evidence="2">The sequence shown here is derived from an EMBL/GenBank/DDBJ whole genome shotgun (WGS) entry which is preliminary data.</text>
</comment>